<reference evidence="3" key="2">
    <citation type="submission" date="2015-01" db="EMBL/GenBank/DDBJ databases">
        <title>Evolutionary Origins and Diversification of the Mycorrhizal Mutualists.</title>
        <authorList>
            <consortium name="DOE Joint Genome Institute"/>
            <consortium name="Mycorrhizal Genomics Consortium"/>
            <person name="Kohler A."/>
            <person name="Kuo A."/>
            <person name="Nagy L.G."/>
            <person name="Floudas D."/>
            <person name="Copeland A."/>
            <person name="Barry K.W."/>
            <person name="Cichocki N."/>
            <person name="Veneault-Fourrey C."/>
            <person name="LaButti K."/>
            <person name="Lindquist E.A."/>
            <person name="Lipzen A."/>
            <person name="Lundell T."/>
            <person name="Morin E."/>
            <person name="Murat C."/>
            <person name="Riley R."/>
            <person name="Ohm R."/>
            <person name="Sun H."/>
            <person name="Tunlid A."/>
            <person name="Henrissat B."/>
            <person name="Grigoriev I.V."/>
            <person name="Hibbett D.S."/>
            <person name="Martin F."/>
        </authorList>
    </citation>
    <scope>NUCLEOTIDE SEQUENCE [LARGE SCALE GENOMIC DNA]</scope>
    <source>
        <strain evidence="3">MAFF 305830</strain>
    </source>
</reference>
<feature type="transmembrane region" description="Helical" evidence="1">
    <location>
        <begin position="20"/>
        <end position="40"/>
    </location>
</feature>
<dbReference type="EMBL" id="KN824307">
    <property type="protein sequence ID" value="KIM26253.1"/>
    <property type="molecule type" value="Genomic_DNA"/>
</dbReference>
<dbReference type="Proteomes" id="UP000054097">
    <property type="component" value="Unassembled WGS sequence"/>
</dbReference>
<reference evidence="2 3" key="1">
    <citation type="submission" date="2014-04" db="EMBL/GenBank/DDBJ databases">
        <authorList>
            <consortium name="DOE Joint Genome Institute"/>
            <person name="Kuo A."/>
            <person name="Zuccaro A."/>
            <person name="Kohler A."/>
            <person name="Nagy L.G."/>
            <person name="Floudas D."/>
            <person name="Copeland A."/>
            <person name="Barry K.W."/>
            <person name="Cichocki N."/>
            <person name="Veneault-Fourrey C."/>
            <person name="LaButti K."/>
            <person name="Lindquist E.A."/>
            <person name="Lipzen A."/>
            <person name="Lundell T."/>
            <person name="Morin E."/>
            <person name="Murat C."/>
            <person name="Sun H."/>
            <person name="Tunlid A."/>
            <person name="Henrissat B."/>
            <person name="Grigoriev I.V."/>
            <person name="Hibbett D.S."/>
            <person name="Martin F."/>
            <person name="Nordberg H.P."/>
            <person name="Cantor M.N."/>
            <person name="Hua S.X."/>
        </authorList>
    </citation>
    <scope>NUCLEOTIDE SEQUENCE [LARGE SCALE GENOMIC DNA]</scope>
    <source>
        <strain evidence="2 3">MAFF 305830</strain>
    </source>
</reference>
<gene>
    <name evidence="2" type="ORF">M408DRAFT_330640</name>
</gene>
<dbReference type="AlphaFoldDB" id="A0A0C2WIP3"/>
<accession>A0A0C2WIP3</accession>
<sequence length="194" mass="22020">MATWDDPPRDDPPGLDIKMVYVTSAILTLVVGGMVLWCALRSAYLRNLRLLNDPRRIALARLMEEAERSRPIPEMKTVNIQVDLEMGKGAREWHHVMPLSLEHHPTLPPPYNESMKPTDKNSKGANFVRLAVLVMLPSASRKQYRKNATFEAALANSKDRPPETIDTTRGQFDYDDLFPEASFGVYHGVYKDDI</sequence>
<evidence type="ECO:0000256" key="1">
    <source>
        <dbReference type="SAM" id="Phobius"/>
    </source>
</evidence>
<organism evidence="2 3">
    <name type="scientific">Serendipita vermifera MAFF 305830</name>
    <dbReference type="NCBI Taxonomy" id="933852"/>
    <lineage>
        <taxon>Eukaryota</taxon>
        <taxon>Fungi</taxon>
        <taxon>Dikarya</taxon>
        <taxon>Basidiomycota</taxon>
        <taxon>Agaricomycotina</taxon>
        <taxon>Agaricomycetes</taxon>
        <taxon>Sebacinales</taxon>
        <taxon>Serendipitaceae</taxon>
        <taxon>Serendipita</taxon>
    </lineage>
</organism>
<evidence type="ECO:0000313" key="3">
    <source>
        <dbReference type="Proteomes" id="UP000054097"/>
    </source>
</evidence>
<evidence type="ECO:0000313" key="2">
    <source>
        <dbReference type="EMBL" id="KIM26253.1"/>
    </source>
</evidence>
<protein>
    <submittedName>
        <fullName evidence="2">Uncharacterized protein</fullName>
    </submittedName>
</protein>
<dbReference type="HOGENOM" id="CLU_1316115_0_0_1"/>
<keyword evidence="1" id="KW-0472">Membrane</keyword>
<keyword evidence="3" id="KW-1185">Reference proteome</keyword>
<proteinExistence type="predicted"/>
<name>A0A0C2WIP3_SERVB</name>
<keyword evidence="1" id="KW-1133">Transmembrane helix</keyword>
<keyword evidence="1" id="KW-0812">Transmembrane</keyword>